<protein>
    <recommendedName>
        <fullName evidence="13">Virulence sensor protein BvgS</fullName>
        <ecNumber evidence="3">2.7.13.3</ecNumber>
    </recommendedName>
</protein>
<feature type="domain" description="Response regulatory" evidence="20">
    <location>
        <begin position="1138"/>
        <end position="1254"/>
    </location>
</feature>
<evidence type="ECO:0000256" key="16">
    <source>
        <dbReference type="SAM" id="Coils"/>
    </source>
</evidence>
<dbReference type="PROSITE" id="PS50112">
    <property type="entry name" value="PAS"/>
    <property type="match status" value="3"/>
</dbReference>
<dbReference type="CDD" id="cd17546">
    <property type="entry name" value="REC_hyHK_CKI1_RcsC-like"/>
    <property type="match status" value="1"/>
</dbReference>
<dbReference type="InterPro" id="IPR008207">
    <property type="entry name" value="Sig_transdc_His_kin_Hpt_dom"/>
</dbReference>
<gene>
    <name evidence="24" type="primary">rpfC_1</name>
    <name evidence="24" type="ORF">AW09_000747</name>
</gene>
<dbReference type="Pfam" id="PF08447">
    <property type="entry name" value="PAS_3"/>
    <property type="match status" value="1"/>
</dbReference>
<dbReference type="Gene3D" id="1.20.120.160">
    <property type="entry name" value="HPT domain"/>
    <property type="match status" value="1"/>
</dbReference>
<dbReference type="SMART" id="SM00086">
    <property type="entry name" value="PAC"/>
    <property type="match status" value="4"/>
</dbReference>
<dbReference type="NCBIfam" id="TIGR00229">
    <property type="entry name" value="sensory_box"/>
    <property type="match status" value="4"/>
</dbReference>
<evidence type="ECO:0000313" key="25">
    <source>
        <dbReference type="Proteomes" id="UP000020077"/>
    </source>
</evidence>
<keyword evidence="4 15" id="KW-0597">Phosphoprotein</keyword>
<dbReference type="InterPro" id="IPR003594">
    <property type="entry name" value="HATPase_dom"/>
</dbReference>
<dbReference type="Gene3D" id="3.40.50.2300">
    <property type="match status" value="1"/>
</dbReference>
<dbReference type="InterPro" id="IPR001789">
    <property type="entry name" value="Sig_transdc_resp-reg_receiver"/>
</dbReference>
<dbReference type="Pfam" id="PF01627">
    <property type="entry name" value="Hpt"/>
    <property type="match status" value="1"/>
</dbReference>
<evidence type="ECO:0000256" key="11">
    <source>
        <dbReference type="ARBA" id="ARBA00023306"/>
    </source>
</evidence>
<comment type="subcellular location">
    <subcellularLocation>
        <location evidence="2">Membrane</location>
    </subcellularLocation>
</comment>
<feature type="transmembrane region" description="Helical" evidence="18">
    <location>
        <begin position="44"/>
        <end position="66"/>
    </location>
</feature>
<dbReference type="InterPro" id="IPR005467">
    <property type="entry name" value="His_kinase_dom"/>
</dbReference>
<evidence type="ECO:0000256" key="13">
    <source>
        <dbReference type="ARBA" id="ARBA00070152"/>
    </source>
</evidence>
<evidence type="ECO:0000256" key="4">
    <source>
        <dbReference type="ARBA" id="ARBA00022553"/>
    </source>
</evidence>
<keyword evidence="18" id="KW-0812">Transmembrane</keyword>
<dbReference type="PRINTS" id="PR00344">
    <property type="entry name" value="BCTRLSENSOR"/>
</dbReference>
<dbReference type="InterPro" id="IPR036097">
    <property type="entry name" value="HisK_dim/P_sf"/>
</dbReference>
<evidence type="ECO:0000256" key="3">
    <source>
        <dbReference type="ARBA" id="ARBA00012438"/>
    </source>
</evidence>
<evidence type="ECO:0000256" key="5">
    <source>
        <dbReference type="ARBA" id="ARBA00022679"/>
    </source>
</evidence>
<keyword evidence="7" id="KW-0418">Kinase</keyword>
<evidence type="ECO:0000313" key="24">
    <source>
        <dbReference type="EMBL" id="KFB73976.1"/>
    </source>
</evidence>
<dbReference type="InterPro" id="IPR003661">
    <property type="entry name" value="HisK_dim/P_dom"/>
</dbReference>
<feature type="domain" description="PAC" evidence="22">
    <location>
        <begin position="557"/>
        <end position="609"/>
    </location>
</feature>
<dbReference type="SUPFAM" id="SSF55781">
    <property type="entry name" value="GAF domain-like"/>
    <property type="match status" value="1"/>
</dbReference>
<dbReference type="SMART" id="SM00065">
    <property type="entry name" value="GAF"/>
    <property type="match status" value="1"/>
</dbReference>
<evidence type="ECO:0000256" key="14">
    <source>
        <dbReference type="PROSITE-ProRule" id="PRU00110"/>
    </source>
</evidence>
<comment type="catalytic activity">
    <reaction evidence="1">
        <text>ATP + protein L-histidine = ADP + protein N-phospho-L-histidine.</text>
        <dbReference type="EC" id="2.7.13.3"/>
    </reaction>
</comment>
<dbReference type="GO" id="GO:0000155">
    <property type="term" value="F:phosphorelay sensor kinase activity"/>
    <property type="evidence" value="ECO:0007669"/>
    <property type="project" value="InterPro"/>
</dbReference>
<dbReference type="Pfam" id="PF00072">
    <property type="entry name" value="Response_reg"/>
    <property type="match status" value="1"/>
</dbReference>
<evidence type="ECO:0000259" key="23">
    <source>
        <dbReference type="PROSITE" id="PS50894"/>
    </source>
</evidence>
<evidence type="ECO:0000256" key="6">
    <source>
        <dbReference type="ARBA" id="ARBA00022741"/>
    </source>
</evidence>
<dbReference type="SUPFAM" id="SSF47384">
    <property type="entry name" value="Homodimeric domain of signal transducing histidine kinase"/>
    <property type="match status" value="1"/>
</dbReference>
<dbReference type="Gene3D" id="3.30.450.20">
    <property type="entry name" value="PAS domain"/>
    <property type="match status" value="4"/>
</dbReference>
<dbReference type="PANTHER" id="PTHR45339">
    <property type="entry name" value="HYBRID SIGNAL TRANSDUCTION HISTIDINE KINASE J"/>
    <property type="match status" value="1"/>
</dbReference>
<dbReference type="InterPro" id="IPR000014">
    <property type="entry name" value="PAS"/>
</dbReference>
<evidence type="ECO:0000259" key="22">
    <source>
        <dbReference type="PROSITE" id="PS50113"/>
    </source>
</evidence>
<dbReference type="SUPFAM" id="SSF55785">
    <property type="entry name" value="PYP-like sensor domain (PAS domain)"/>
    <property type="match status" value="4"/>
</dbReference>
<dbReference type="Gene3D" id="1.10.287.130">
    <property type="match status" value="1"/>
</dbReference>
<feature type="domain" description="PAS" evidence="21">
    <location>
        <begin position="176"/>
        <end position="246"/>
    </location>
</feature>
<dbReference type="SMART" id="SM00073">
    <property type="entry name" value="HPT"/>
    <property type="match status" value="1"/>
</dbReference>
<feature type="modified residue" description="4-aspartylphosphate" evidence="15">
    <location>
        <position position="1187"/>
    </location>
</feature>
<keyword evidence="16" id="KW-0175">Coiled coil</keyword>
<dbReference type="EMBL" id="JDVG02000127">
    <property type="protein sequence ID" value="KFB73976.1"/>
    <property type="molecule type" value="Genomic_DNA"/>
</dbReference>
<feature type="transmembrane region" description="Helical" evidence="18">
    <location>
        <begin position="12"/>
        <end position="29"/>
    </location>
</feature>
<feature type="region of interest" description="Disordered" evidence="17">
    <location>
        <begin position="1258"/>
        <end position="1279"/>
    </location>
</feature>
<dbReference type="SMART" id="SM00387">
    <property type="entry name" value="HATPase_c"/>
    <property type="match status" value="1"/>
</dbReference>
<reference evidence="24 25" key="1">
    <citation type="submission" date="2014-02" db="EMBL/GenBank/DDBJ databases">
        <title>Expanding our view of genomic diversity in Candidatus Accumulibacter clades.</title>
        <authorList>
            <person name="Skennerton C.T."/>
            <person name="Barr J.J."/>
            <person name="Slater F.R."/>
            <person name="Bond P.L."/>
            <person name="Tyson G.W."/>
        </authorList>
    </citation>
    <scope>NUCLEOTIDE SEQUENCE [LARGE SCALE GENOMIC DNA]</scope>
    <source>
        <strain evidence="25">BA-91</strain>
    </source>
</reference>
<feature type="domain" description="HPt" evidence="23">
    <location>
        <begin position="1305"/>
        <end position="1400"/>
    </location>
</feature>
<dbReference type="SMART" id="SM00448">
    <property type="entry name" value="REC"/>
    <property type="match status" value="1"/>
</dbReference>
<dbReference type="GO" id="GO:0005886">
    <property type="term" value="C:plasma membrane"/>
    <property type="evidence" value="ECO:0007669"/>
    <property type="project" value="UniProtKB-SubCell"/>
</dbReference>
<feature type="domain" description="Histidine kinase" evidence="19">
    <location>
        <begin position="890"/>
        <end position="1110"/>
    </location>
</feature>
<dbReference type="CDD" id="cd00082">
    <property type="entry name" value="HisKA"/>
    <property type="match status" value="1"/>
</dbReference>
<name>A0A080LYX1_9PROT</name>
<dbReference type="Gene3D" id="3.30.565.10">
    <property type="entry name" value="Histidine kinase-like ATPase, C-terminal domain"/>
    <property type="match status" value="1"/>
</dbReference>
<dbReference type="GO" id="GO:0005524">
    <property type="term" value="F:ATP binding"/>
    <property type="evidence" value="ECO:0007669"/>
    <property type="project" value="UniProtKB-KW"/>
</dbReference>
<dbReference type="PROSITE" id="PS50113">
    <property type="entry name" value="PAC"/>
    <property type="match status" value="3"/>
</dbReference>
<dbReference type="PROSITE" id="PS50894">
    <property type="entry name" value="HPT"/>
    <property type="match status" value="1"/>
</dbReference>
<dbReference type="PANTHER" id="PTHR45339:SF5">
    <property type="entry name" value="HISTIDINE KINASE"/>
    <property type="match status" value="1"/>
</dbReference>
<dbReference type="PROSITE" id="PS50110">
    <property type="entry name" value="RESPONSE_REGULATORY"/>
    <property type="match status" value="1"/>
</dbReference>
<evidence type="ECO:0000256" key="1">
    <source>
        <dbReference type="ARBA" id="ARBA00000085"/>
    </source>
</evidence>
<organism evidence="24 25">
    <name type="scientific">Candidatus Accumulibacter phosphatis</name>
    <dbReference type="NCBI Taxonomy" id="327160"/>
    <lineage>
        <taxon>Bacteria</taxon>
        <taxon>Pseudomonadati</taxon>
        <taxon>Pseudomonadota</taxon>
        <taxon>Betaproteobacteria</taxon>
        <taxon>Candidatus Accumulibacter</taxon>
    </lineage>
</organism>
<dbReference type="InterPro" id="IPR011006">
    <property type="entry name" value="CheY-like_superfamily"/>
</dbReference>
<evidence type="ECO:0000256" key="15">
    <source>
        <dbReference type="PROSITE-ProRule" id="PRU00169"/>
    </source>
</evidence>
<dbReference type="Gene3D" id="3.30.450.40">
    <property type="match status" value="1"/>
</dbReference>
<keyword evidence="11" id="KW-0131">Cell cycle</keyword>
<dbReference type="SMART" id="SM00091">
    <property type="entry name" value="PAS"/>
    <property type="match status" value="4"/>
</dbReference>
<feature type="modified residue" description="Phosphohistidine" evidence="14">
    <location>
        <position position="1344"/>
    </location>
</feature>
<feature type="transmembrane region" description="Helical" evidence="18">
    <location>
        <begin position="119"/>
        <end position="140"/>
    </location>
</feature>
<evidence type="ECO:0000259" key="19">
    <source>
        <dbReference type="PROSITE" id="PS50109"/>
    </source>
</evidence>
<feature type="domain" description="PAS" evidence="21">
    <location>
        <begin position="729"/>
        <end position="775"/>
    </location>
</feature>
<dbReference type="PROSITE" id="PS50109">
    <property type="entry name" value="HIS_KIN"/>
    <property type="match status" value="1"/>
</dbReference>
<dbReference type="SUPFAM" id="SSF52172">
    <property type="entry name" value="CheY-like"/>
    <property type="match status" value="1"/>
</dbReference>
<dbReference type="InterPro" id="IPR000700">
    <property type="entry name" value="PAS-assoc_C"/>
</dbReference>
<proteinExistence type="predicted"/>
<dbReference type="InterPro" id="IPR036890">
    <property type="entry name" value="HATPase_C_sf"/>
</dbReference>
<feature type="coiled-coil region" evidence="16">
    <location>
        <begin position="863"/>
        <end position="890"/>
    </location>
</feature>
<dbReference type="Pfam" id="PF13185">
    <property type="entry name" value="GAF_2"/>
    <property type="match status" value="1"/>
</dbReference>
<keyword evidence="18" id="KW-1133">Transmembrane helix</keyword>
<comment type="function">
    <text evidence="12">Member of the two-component regulatory system BvgS/BvgA. Phosphorylates BvgA via a four-step phosphorelay in response to environmental signals.</text>
</comment>
<dbReference type="InterPro" id="IPR029016">
    <property type="entry name" value="GAF-like_dom_sf"/>
</dbReference>
<feature type="domain" description="PAC" evidence="22">
    <location>
        <begin position="679"/>
        <end position="732"/>
    </location>
</feature>
<dbReference type="InterPro" id="IPR013655">
    <property type="entry name" value="PAS_fold_3"/>
</dbReference>
<sequence>MTPMRSDGRAAMLRVVLIYAFVATLWILFSDTLIGHLGVQPETLVMLGMLKGLAFVGLTSMLLYALLRRLPEGAAATPAGGGSRRLLLSVAALALLILIVGAAAMRQVAERQETRPADLFWITLSIAAALFAVVFLGIMLHQQQRLRLAESLRQAQAEALRRQQLVDQQRAEHLALASHYQTMIGEARDIILLLDENGQIVEANAAAVAAYGCSADELRGMHIRDLRGEETRSTLGEQWQASARPDGVLFETVHRRRDGTCFPVEVSSRAFSVEGKLYHQSFVRDISERRKADEALRRSHRALRTLSECNQALVRASDEATLLSDICRLLVDFGCYRLAWVAYTDGDDDPCRIRPVAAAGCEDGSGATVRIHSDDVDCGHGPTGTAIRERRLVLAQNLQSDPAFEPWREAAQRQGHAASIALPLLAGDAACLGALNLYAGEAEAFDADETQLLVELADDLAYGIRALRDRAARNAAEATLRATAQQLEHLLEASPTILYALRFIDGVPRAQQVSANVERISGYTVAEALQDGWWEAGLHPDDRAAVLRFSASCGGITVHEYRFAHKQGHYLWIRDELRLIRDAAGQAVEIVGAWTDISIARQAMLALQESERRYREIFVANPQPMWVYDRETLAFLDVNAAAIRRYGYRREEFLAMTIKDIRPAEEIPHLLTRVAQVEVNVDAGVWRHRRRDGSELLVEITSHALDFGGRRAHVVLAHDITQRVQAEAELRKLSLAVEQSPESIIITDIDARIEYVNEAAVRSSGYLRVELIGENPRILQSGKTPSRTYRALWAALSAGQVWRGELHNRRKDGVEYVEFAIVTPIRQANGRITHYVAVKEDITEKKRIGAELDRYRHHLEEMVQERTVQLAEARARAEAANRAKSDFLANMSHEIRTPMNAIIGLTHLLQSSAPTPQQSERLDKINAATRHLLAIINDILDLSKIEAGKLALEQDDFPLAAILDSVLSLIAEPARTKGLTVEIVEPQEPLWLRGDATRLRQALLNYASNAVKFTECGRVILRTRLLEEAGDTLQLLFEVEDTGIGIAAEKLPQIFEAFEQADASTTRKYGGTGLGLAITRRLARLMGGDAGADSVPGQGSRFWFTACLQRGRGVMAAPLVEPAVDAEDTLRRCHAGARLLLAEDNEINREVALELLHGVGLAVDSVADGRAALRMATARDYALILMDVQMPMMDGLEASRAIRALPGRAALPIVAMTANIFEDDRRACVAAGMNDFVAKPVEPEQLFATLLRWLTPAQPGRRTASTPAPSGERLATRPEKSETLARLTSIAGLDAVAGVQLLNGNVASYCRLLRLYVDSYGETIVSMPQQLRSGEHDEVQRRAHAIKGVSANLRVAGVQQACIALEAALRAGDAAADDLEGLVMTLAERYTAVCAAIRKALDAAPDAAGAGTVILAPDWDGVRSVLAELEALLASDNLRANQLVDENAALLHTALGHFAGEIEGHLRQFRYPDALDVLQRARRAYPQAQTLAAAPAVLASTGLTR</sequence>
<dbReference type="Pfam" id="PF13426">
    <property type="entry name" value="PAS_9"/>
    <property type="match status" value="3"/>
</dbReference>
<keyword evidence="10 18" id="KW-0472">Membrane</keyword>
<dbReference type="InterPro" id="IPR003018">
    <property type="entry name" value="GAF"/>
</dbReference>
<evidence type="ECO:0000256" key="12">
    <source>
        <dbReference type="ARBA" id="ARBA00058004"/>
    </source>
</evidence>
<evidence type="ECO:0000256" key="9">
    <source>
        <dbReference type="ARBA" id="ARBA00023012"/>
    </source>
</evidence>
<dbReference type="CDD" id="cd00130">
    <property type="entry name" value="PAS"/>
    <property type="match status" value="4"/>
</dbReference>
<keyword evidence="6" id="KW-0547">Nucleotide-binding</keyword>
<evidence type="ECO:0000256" key="17">
    <source>
        <dbReference type="SAM" id="MobiDB-lite"/>
    </source>
</evidence>
<accession>A0A080LYX1</accession>
<dbReference type="FunFam" id="3.30.565.10:FF:000010">
    <property type="entry name" value="Sensor histidine kinase RcsC"/>
    <property type="match status" value="1"/>
</dbReference>
<dbReference type="InterPro" id="IPR001610">
    <property type="entry name" value="PAC"/>
</dbReference>
<keyword evidence="8" id="KW-0067">ATP-binding</keyword>
<dbReference type="Pfam" id="PF00512">
    <property type="entry name" value="HisKA"/>
    <property type="match status" value="1"/>
</dbReference>
<keyword evidence="9" id="KW-0902">Two-component regulatory system</keyword>
<comment type="caution">
    <text evidence="24">The sequence shown here is derived from an EMBL/GenBank/DDBJ whole genome shotgun (WGS) entry which is preliminary data.</text>
</comment>
<dbReference type="Proteomes" id="UP000020077">
    <property type="component" value="Unassembled WGS sequence"/>
</dbReference>
<feature type="domain" description="PAS" evidence="21">
    <location>
        <begin position="610"/>
        <end position="654"/>
    </location>
</feature>
<dbReference type="InterPro" id="IPR035965">
    <property type="entry name" value="PAS-like_dom_sf"/>
</dbReference>
<feature type="domain" description="PAC" evidence="22">
    <location>
        <begin position="802"/>
        <end position="854"/>
    </location>
</feature>
<evidence type="ECO:0000256" key="18">
    <source>
        <dbReference type="SAM" id="Phobius"/>
    </source>
</evidence>
<dbReference type="SMART" id="SM00388">
    <property type="entry name" value="HisKA"/>
    <property type="match status" value="1"/>
</dbReference>
<dbReference type="Pfam" id="PF02518">
    <property type="entry name" value="HATPase_c"/>
    <property type="match status" value="1"/>
</dbReference>
<evidence type="ECO:0000259" key="20">
    <source>
        <dbReference type="PROSITE" id="PS50110"/>
    </source>
</evidence>
<dbReference type="SUPFAM" id="SSF55874">
    <property type="entry name" value="ATPase domain of HSP90 chaperone/DNA topoisomerase II/histidine kinase"/>
    <property type="match status" value="1"/>
</dbReference>
<dbReference type="EC" id="2.7.13.3" evidence="3"/>
<feature type="transmembrane region" description="Helical" evidence="18">
    <location>
        <begin position="86"/>
        <end position="107"/>
    </location>
</feature>
<dbReference type="InterPro" id="IPR004358">
    <property type="entry name" value="Sig_transdc_His_kin-like_C"/>
</dbReference>
<evidence type="ECO:0000256" key="7">
    <source>
        <dbReference type="ARBA" id="ARBA00022777"/>
    </source>
</evidence>
<evidence type="ECO:0000256" key="2">
    <source>
        <dbReference type="ARBA" id="ARBA00004370"/>
    </source>
</evidence>
<dbReference type="SUPFAM" id="SSF47226">
    <property type="entry name" value="Histidine-containing phosphotransfer domain, HPT domain"/>
    <property type="match status" value="1"/>
</dbReference>
<dbReference type="FunFam" id="1.10.287.130:FF:000038">
    <property type="entry name" value="Sensory transduction histidine kinase"/>
    <property type="match status" value="1"/>
</dbReference>
<evidence type="ECO:0000256" key="8">
    <source>
        <dbReference type="ARBA" id="ARBA00022840"/>
    </source>
</evidence>
<evidence type="ECO:0000259" key="21">
    <source>
        <dbReference type="PROSITE" id="PS50112"/>
    </source>
</evidence>
<dbReference type="InterPro" id="IPR036641">
    <property type="entry name" value="HPT_dom_sf"/>
</dbReference>
<dbReference type="CDD" id="cd16922">
    <property type="entry name" value="HATPase_EvgS-ArcB-TorS-like"/>
    <property type="match status" value="1"/>
</dbReference>
<keyword evidence="5 24" id="KW-0808">Transferase</keyword>
<evidence type="ECO:0000256" key="10">
    <source>
        <dbReference type="ARBA" id="ARBA00023136"/>
    </source>
</evidence>